<dbReference type="STRING" id="413882.AAW51_3038"/>
<dbReference type="InterPro" id="IPR034756">
    <property type="entry name" value="T2SSM_b"/>
</dbReference>
<gene>
    <name evidence="1" type="ORF">AAW51_3038</name>
</gene>
<sequence length="195" mass="20984">MTPPRPEIRRLAAVGLLLLLMLSLWNLALAPLHRATAEKVDQLHDRRFELERLTALARRGAATTPEALQAERDELLTQLYSGTTDADVESRFIAGINALLQTSEVRLVHLKAGSVGRTGPLLRLSVDMQLAGTEAQLVGLLSALHHHRPRLIVDRAALVSPSAGAGVDTPAPELAVELRVAGFGLVEAKPTRATP</sequence>
<dbReference type="Pfam" id="PF10741">
    <property type="entry name" value="T2SSM_b"/>
    <property type="match status" value="1"/>
</dbReference>
<name>A0A0G3BJT5_9BURK</name>
<proteinExistence type="predicted"/>
<protein>
    <recommendedName>
        <fullName evidence="3">General secretion pathway protein M</fullName>
    </recommendedName>
</protein>
<dbReference type="NCBIfam" id="NF040576">
    <property type="entry name" value="T2SS_GspM_XpsM"/>
    <property type="match status" value="1"/>
</dbReference>
<organism evidence="1 2">
    <name type="scientific">Caldimonas brevitalea</name>
    <dbReference type="NCBI Taxonomy" id="413882"/>
    <lineage>
        <taxon>Bacteria</taxon>
        <taxon>Pseudomonadati</taxon>
        <taxon>Pseudomonadota</taxon>
        <taxon>Betaproteobacteria</taxon>
        <taxon>Burkholderiales</taxon>
        <taxon>Sphaerotilaceae</taxon>
        <taxon>Caldimonas</taxon>
    </lineage>
</organism>
<dbReference type="AlphaFoldDB" id="A0A0G3BJT5"/>
<keyword evidence="2" id="KW-1185">Reference proteome</keyword>
<evidence type="ECO:0000313" key="1">
    <source>
        <dbReference type="EMBL" id="AKJ29729.1"/>
    </source>
</evidence>
<accession>A0A0G3BJT5</accession>
<dbReference type="Proteomes" id="UP000035352">
    <property type="component" value="Chromosome"/>
</dbReference>
<evidence type="ECO:0008006" key="3">
    <source>
        <dbReference type="Google" id="ProtNLM"/>
    </source>
</evidence>
<dbReference type="KEGG" id="pbh:AAW51_3038"/>
<evidence type="ECO:0000313" key="2">
    <source>
        <dbReference type="Proteomes" id="UP000035352"/>
    </source>
</evidence>
<reference evidence="1 2" key="1">
    <citation type="submission" date="2015-05" db="EMBL/GenBank/DDBJ databases">
        <authorList>
            <person name="Tang B."/>
            <person name="Yu Y."/>
        </authorList>
    </citation>
    <scope>NUCLEOTIDE SEQUENCE [LARGE SCALE GENOMIC DNA]</scope>
    <source>
        <strain evidence="1 2">DSM 7029</strain>
    </source>
</reference>
<dbReference type="RefSeq" id="WP_047195274.1">
    <property type="nucleotide sequence ID" value="NZ_CP011371.1"/>
</dbReference>
<dbReference type="EMBL" id="CP011371">
    <property type="protein sequence ID" value="AKJ29729.1"/>
    <property type="molecule type" value="Genomic_DNA"/>
</dbReference>